<feature type="signal peptide" evidence="1">
    <location>
        <begin position="1"/>
        <end position="19"/>
    </location>
</feature>
<comment type="caution">
    <text evidence="3">The sequence shown here is derived from an EMBL/GenBank/DDBJ whole genome shotgun (WGS) entry which is preliminary data.</text>
</comment>
<feature type="chain" id="PRO_5016796029" evidence="1">
    <location>
        <begin position="20"/>
        <end position="192"/>
    </location>
</feature>
<accession>A0A371K2R3</accession>
<name>A0A371K2R3_9GAMM</name>
<organism evidence="3 4">
    <name type="scientific">Lysobacter silvisoli</name>
    <dbReference type="NCBI Taxonomy" id="2293254"/>
    <lineage>
        <taxon>Bacteria</taxon>
        <taxon>Pseudomonadati</taxon>
        <taxon>Pseudomonadota</taxon>
        <taxon>Gammaproteobacteria</taxon>
        <taxon>Lysobacterales</taxon>
        <taxon>Lysobacteraceae</taxon>
        <taxon>Lysobacter</taxon>
    </lineage>
</organism>
<dbReference type="Gene3D" id="2.40.128.110">
    <property type="entry name" value="Lipid/polyisoprenoid-binding, YceI-like"/>
    <property type="match status" value="1"/>
</dbReference>
<reference evidence="3 4" key="1">
    <citation type="submission" date="2018-08" db="EMBL/GenBank/DDBJ databases">
        <title>Lysobacter sp. zong2l5, whole genome shotgun sequence.</title>
        <authorList>
            <person name="Zhang X."/>
            <person name="Feng G."/>
            <person name="Zhu H."/>
        </authorList>
    </citation>
    <scope>NUCLEOTIDE SEQUENCE [LARGE SCALE GENOMIC DNA]</scope>
    <source>
        <strain evidence="4">zong2l5</strain>
    </source>
</reference>
<dbReference type="SMART" id="SM00867">
    <property type="entry name" value="YceI"/>
    <property type="match status" value="1"/>
</dbReference>
<keyword evidence="1" id="KW-0732">Signal</keyword>
<evidence type="ECO:0000313" key="4">
    <source>
        <dbReference type="Proteomes" id="UP000264492"/>
    </source>
</evidence>
<dbReference type="AlphaFoldDB" id="A0A371K2R3"/>
<feature type="domain" description="Lipid/polyisoprenoid-binding YceI-like" evidence="2">
    <location>
        <begin position="23"/>
        <end position="188"/>
    </location>
</feature>
<evidence type="ECO:0000256" key="1">
    <source>
        <dbReference type="SAM" id="SignalP"/>
    </source>
</evidence>
<evidence type="ECO:0000313" key="3">
    <source>
        <dbReference type="EMBL" id="RDZ28206.1"/>
    </source>
</evidence>
<sequence length="192" mass="20814">MKKIKYLIPLAFFCGAAAAAPVTYDIDPSHTYPSFEAPHMGISMWRGKFNGSSGKIVLDKAKGAGTVEVTVDASSIDFGHDQMNEHARGADLFDVAKYPTAVYKGKLEGFVDGAPTKVVGELTLHGVTKPLELKINSFKCIPHPLHKPRELCGADALATFQRDAFGMDAGKDWGFTMDVTLRIQVEAVQQAK</sequence>
<gene>
    <name evidence="3" type="ORF">DX914_03410</name>
</gene>
<protein>
    <submittedName>
        <fullName evidence="3">Polyisoprenoid-binding protein</fullName>
    </submittedName>
</protein>
<dbReference type="OrthoDB" id="9811006at2"/>
<dbReference type="PANTHER" id="PTHR34406:SF1">
    <property type="entry name" value="PROTEIN YCEI"/>
    <property type="match status" value="1"/>
</dbReference>
<proteinExistence type="predicted"/>
<dbReference type="EMBL" id="QTSU01000001">
    <property type="protein sequence ID" value="RDZ28206.1"/>
    <property type="molecule type" value="Genomic_DNA"/>
</dbReference>
<dbReference type="PANTHER" id="PTHR34406">
    <property type="entry name" value="PROTEIN YCEI"/>
    <property type="match status" value="1"/>
</dbReference>
<dbReference type="InterPro" id="IPR036761">
    <property type="entry name" value="TTHA0802/YceI-like_sf"/>
</dbReference>
<dbReference type="RefSeq" id="WP_115857649.1">
    <property type="nucleotide sequence ID" value="NZ_QTSU01000001.1"/>
</dbReference>
<evidence type="ECO:0000259" key="2">
    <source>
        <dbReference type="SMART" id="SM00867"/>
    </source>
</evidence>
<dbReference type="Pfam" id="PF04264">
    <property type="entry name" value="YceI"/>
    <property type="match status" value="1"/>
</dbReference>
<dbReference type="SUPFAM" id="SSF101874">
    <property type="entry name" value="YceI-like"/>
    <property type="match status" value="1"/>
</dbReference>
<keyword evidence="4" id="KW-1185">Reference proteome</keyword>
<dbReference type="InterPro" id="IPR007372">
    <property type="entry name" value="Lipid/polyisoprenoid-bd_YceI"/>
</dbReference>
<dbReference type="Proteomes" id="UP000264492">
    <property type="component" value="Unassembled WGS sequence"/>
</dbReference>